<dbReference type="InterPro" id="IPR036188">
    <property type="entry name" value="FAD/NAD-bd_sf"/>
</dbReference>
<evidence type="ECO:0000256" key="7">
    <source>
        <dbReference type="ARBA" id="ARBA00023033"/>
    </source>
</evidence>
<dbReference type="GO" id="GO:0071949">
    <property type="term" value="F:FAD binding"/>
    <property type="evidence" value="ECO:0007669"/>
    <property type="project" value="InterPro"/>
</dbReference>
<dbReference type="UniPathway" id="UPA00232"/>
<keyword evidence="4" id="KW-0285">Flavoprotein</keyword>
<evidence type="ECO:0000256" key="6">
    <source>
        <dbReference type="ARBA" id="ARBA00023002"/>
    </source>
</evidence>
<sequence length="424" mass="44652">MACDIAASGGQRQRAYDPGDAQESAMMAGDIERIDILVSGGGIAGLVTAAAFGAQGFSTLCVDPAPPVTDESADGADLRTTAFLTPSVALLRRIGLWDGLLPHATPLQVMRIVDAGGTTPRARLIRDFDAAEIGDQPFGWNLPNWLLRREILARLADMPDVRFQPGIGTAGVVTRDSGAIVTLTDGRRVQARLLVGADGRGSPVRHALGIGARTFRYGQKALAFAVTHDVPHGNVSTEVHRSGGPFTLVPLPDRDGKPCSAVVWMENGREVARLAALPPEAFEAELNARSAGVLGRLTQATRLTQWPIVSQIADRFAGPRTALIAEAAHVVPPIGAQGLNMSLADLSALIDLSGDDPGVAAGLAAYDRTRRPEAYARLLGIDALNRASQAGSRPLRDLRAAALGGLYGIAPLRRLMMRAGLGMR</sequence>
<protein>
    <submittedName>
        <fullName evidence="10">2-octaprenyl-6-methoxyphenol hydroxylase</fullName>
    </submittedName>
</protein>
<dbReference type="GO" id="GO:0006744">
    <property type="term" value="P:ubiquinone biosynthetic process"/>
    <property type="evidence" value="ECO:0007669"/>
    <property type="project" value="UniProtKB-UniPathway"/>
</dbReference>
<evidence type="ECO:0000256" key="5">
    <source>
        <dbReference type="ARBA" id="ARBA00022827"/>
    </source>
</evidence>
<dbReference type="PANTHER" id="PTHR43876:SF7">
    <property type="entry name" value="UBIQUINONE BIOSYNTHESIS MONOOXYGENASE COQ6, MITOCHONDRIAL"/>
    <property type="match status" value="1"/>
</dbReference>
<feature type="region of interest" description="Disordered" evidence="8">
    <location>
        <begin position="1"/>
        <end position="21"/>
    </location>
</feature>
<dbReference type="InterPro" id="IPR051205">
    <property type="entry name" value="UbiH/COQ6_monooxygenase"/>
</dbReference>
<comment type="similarity">
    <text evidence="3">Belongs to the UbiH/COQ6 family.</text>
</comment>
<evidence type="ECO:0000256" key="2">
    <source>
        <dbReference type="ARBA" id="ARBA00004749"/>
    </source>
</evidence>
<comment type="cofactor">
    <cofactor evidence="1">
        <name>FAD</name>
        <dbReference type="ChEBI" id="CHEBI:57692"/>
    </cofactor>
</comment>
<dbReference type="GO" id="GO:0004497">
    <property type="term" value="F:monooxygenase activity"/>
    <property type="evidence" value="ECO:0007669"/>
    <property type="project" value="UniProtKB-KW"/>
</dbReference>
<dbReference type="PRINTS" id="PR00420">
    <property type="entry name" value="RNGMNOXGNASE"/>
</dbReference>
<name>A0A238VZL6_9RHOB</name>
<dbReference type="Gene3D" id="3.50.50.60">
    <property type="entry name" value="FAD/NAD(P)-binding domain"/>
    <property type="match status" value="2"/>
</dbReference>
<accession>A0A238VZL6</accession>
<dbReference type="InterPro" id="IPR010971">
    <property type="entry name" value="UbiH/COQ6"/>
</dbReference>
<dbReference type="PANTHER" id="PTHR43876">
    <property type="entry name" value="UBIQUINONE BIOSYNTHESIS MONOOXYGENASE COQ6, MITOCHONDRIAL"/>
    <property type="match status" value="1"/>
</dbReference>
<keyword evidence="6" id="KW-0560">Oxidoreductase</keyword>
<evidence type="ECO:0000256" key="8">
    <source>
        <dbReference type="SAM" id="MobiDB-lite"/>
    </source>
</evidence>
<evidence type="ECO:0000256" key="3">
    <source>
        <dbReference type="ARBA" id="ARBA00005349"/>
    </source>
</evidence>
<dbReference type="GO" id="GO:0016705">
    <property type="term" value="F:oxidoreductase activity, acting on paired donors, with incorporation or reduction of molecular oxygen"/>
    <property type="evidence" value="ECO:0007669"/>
    <property type="project" value="InterPro"/>
</dbReference>
<organism evidence="10 11">
    <name type="scientific">Paracoccus sediminis</name>
    <dbReference type="NCBI Taxonomy" id="1214787"/>
    <lineage>
        <taxon>Bacteria</taxon>
        <taxon>Pseudomonadati</taxon>
        <taxon>Pseudomonadota</taxon>
        <taxon>Alphaproteobacteria</taxon>
        <taxon>Rhodobacterales</taxon>
        <taxon>Paracoccaceae</taxon>
        <taxon>Paracoccus</taxon>
    </lineage>
</organism>
<evidence type="ECO:0000256" key="1">
    <source>
        <dbReference type="ARBA" id="ARBA00001974"/>
    </source>
</evidence>
<dbReference type="AlphaFoldDB" id="A0A238VZL6"/>
<dbReference type="Proteomes" id="UP000198409">
    <property type="component" value="Unassembled WGS sequence"/>
</dbReference>
<dbReference type="SUPFAM" id="SSF51905">
    <property type="entry name" value="FAD/NAD(P)-binding domain"/>
    <property type="match status" value="1"/>
</dbReference>
<keyword evidence="5" id="KW-0274">FAD</keyword>
<reference evidence="11" key="1">
    <citation type="submission" date="2017-06" db="EMBL/GenBank/DDBJ databases">
        <authorList>
            <person name="Varghese N."/>
            <person name="Submissions S."/>
        </authorList>
    </citation>
    <scope>NUCLEOTIDE SEQUENCE [LARGE SCALE GENOMIC DNA]</scope>
    <source>
        <strain evidence="11">DSM 26170</strain>
    </source>
</reference>
<evidence type="ECO:0000256" key="4">
    <source>
        <dbReference type="ARBA" id="ARBA00022630"/>
    </source>
</evidence>
<evidence type="ECO:0000313" key="11">
    <source>
        <dbReference type="Proteomes" id="UP000198409"/>
    </source>
</evidence>
<evidence type="ECO:0000259" key="9">
    <source>
        <dbReference type="Pfam" id="PF01494"/>
    </source>
</evidence>
<evidence type="ECO:0000313" key="10">
    <source>
        <dbReference type="EMBL" id="SNR39742.1"/>
    </source>
</evidence>
<dbReference type="Pfam" id="PF01494">
    <property type="entry name" value="FAD_binding_3"/>
    <property type="match status" value="1"/>
</dbReference>
<dbReference type="NCBIfam" id="NF005691">
    <property type="entry name" value="PRK07494.1"/>
    <property type="match status" value="1"/>
</dbReference>
<gene>
    <name evidence="10" type="ORF">SAMN06265378_103218</name>
</gene>
<dbReference type="NCBIfam" id="TIGR01988">
    <property type="entry name" value="Ubi-OHases"/>
    <property type="match status" value="1"/>
</dbReference>
<proteinExistence type="inferred from homology"/>
<feature type="domain" description="FAD-binding" evidence="9">
    <location>
        <begin position="34"/>
        <end position="350"/>
    </location>
</feature>
<keyword evidence="7" id="KW-0503">Monooxygenase</keyword>
<dbReference type="EMBL" id="FZNM01000003">
    <property type="protein sequence ID" value="SNR39742.1"/>
    <property type="molecule type" value="Genomic_DNA"/>
</dbReference>
<dbReference type="InterPro" id="IPR002938">
    <property type="entry name" value="FAD-bd"/>
</dbReference>
<comment type="pathway">
    <text evidence="2">Cofactor biosynthesis; ubiquinone biosynthesis.</text>
</comment>